<evidence type="ECO:0000313" key="1">
    <source>
        <dbReference type="EMBL" id="KYZ76805.1"/>
    </source>
</evidence>
<accession>A0A154BSF8</accession>
<organism evidence="1 2">
    <name type="scientific">Anaerosporomusa subterranea</name>
    <dbReference type="NCBI Taxonomy" id="1794912"/>
    <lineage>
        <taxon>Bacteria</taxon>
        <taxon>Bacillati</taxon>
        <taxon>Bacillota</taxon>
        <taxon>Negativicutes</taxon>
        <taxon>Acetonemataceae</taxon>
        <taxon>Anaerosporomusa</taxon>
    </lineage>
</organism>
<dbReference type="InterPro" id="IPR028979">
    <property type="entry name" value="Ser_kin/Pase_Hpr-like_N_sf"/>
</dbReference>
<comment type="caution">
    <text evidence="1">The sequence shown here is derived from an EMBL/GenBank/DDBJ whole genome shotgun (WGS) entry which is preliminary data.</text>
</comment>
<protein>
    <submittedName>
        <fullName evidence="1">Serine kinase</fullName>
    </submittedName>
</protein>
<dbReference type="STRING" id="1794912.AXX12_10375"/>
<dbReference type="AlphaFoldDB" id="A0A154BSF8"/>
<dbReference type="Gene3D" id="3.40.1390.20">
    <property type="entry name" value="HprK N-terminal domain-like"/>
    <property type="match status" value="1"/>
</dbReference>
<dbReference type="EMBL" id="LSGP01000017">
    <property type="protein sequence ID" value="KYZ76805.1"/>
    <property type="molecule type" value="Genomic_DNA"/>
</dbReference>
<dbReference type="OrthoDB" id="9800356at2"/>
<dbReference type="GO" id="GO:0016301">
    <property type="term" value="F:kinase activity"/>
    <property type="evidence" value="ECO:0007669"/>
    <property type="project" value="UniProtKB-KW"/>
</dbReference>
<keyword evidence="1" id="KW-0418">Kinase</keyword>
<keyword evidence="2" id="KW-1185">Reference proteome</keyword>
<gene>
    <name evidence="1" type="ORF">AXX12_10375</name>
</gene>
<evidence type="ECO:0000313" key="2">
    <source>
        <dbReference type="Proteomes" id="UP000076268"/>
    </source>
</evidence>
<proteinExistence type="predicted"/>
<sequence>MTVHDILSALPVKCVAGKEASGAIVLGGYASDLLSNVMGQAKAGSVWVTMQGHKNIVAVASLAGLSAIVIAGGSKPDADTLAKAESENIALLITDLPVFEFVGQLYALGVKGR</sequence>
<dbReference type="SUPFAM" id="SSF75138">
    <property type="entry name" value="HprK N-terminal domain-like"/>
    <property type="match status" value="1"/>
</dbReference>
<keyword evidence="1" id="KW-0808">Transferase</keyword>
<name>A0A154BSF8_ANASB</name>
<dbReference type="Proteomes" id="UP000076268">
    <property type="component" value="Unassembled WGS sequence"/>
</dbReference>
<reference evidence="1 2" key="1">
    <citation type="submission" date="2016-02" db="EMBL/GenBank/DDBJ databases">
        <title>Anaerosporomusa subterraneum gen. nov., sp. nov., a spore-forming obligate anaerobe isolated from saprolite.</title>
        <authorList>
            <person name="Choi J.K."/>
            <person name="Shah M."/>
            <person name="Yee N."/>
        </authorList>
    </citation>
    <scope>NUCLEOTIDE SEQUENCE [LARGE SCALE GENOMIC DNA]</scope>
    <source>
        <strain evidence="1 2">RU4</strain>
    </source>
</reference>
<dbReference type="RefSeq" id="WP_066242896.1">
    <property type="nucleotide sequence ID" value="NZ_LSGP01000017.1"/>
</dbReference>